<evidence type="ECO:0000313" key="3">
    <source>
        <dbReference type="Proteomes" id="UP000319516"/>
    </source>
</evidence>
<dbReference type="Proteomes" id="UP000319516">
    <property type="component" value="Unassembled WGS sequence"/>
</dbReference>
<feature type="transmembrane region" description="Helical" evidence="1">
    <location>
        <begin position="396"/>
        <end position="420"/>
    </location>
</feature>
<evidence type="ECO:0000313" key="2">
    <source>
        <dbReference type="EMBL" id="TQL49582.1"/>
    </source>
</evidence>
<organism evidence="2 3">
    <name type="scientific">Ornithinicoccus hortensis</name>
    <dbReference type="NCBI Taxonomy" id="82346"/>
    <lineage>
        <taxon>Bacteria</taxon>
        <taxon>Bacillati</taxon>
        <taxon>Actinomycetota</taxon>
        <taxon>Actinomycetes</taxon>
        <taxon>Micrococcales</taxon>
        <taxon>Intrasporangiaceae</taxon>
        <taxon>Ornithinicoccus</taxon>
    </lineage>
</organism>
<accession>A0A542YN98</accession>
<dbReference type="EMBL" id="VFOP01000001">
    <property type="protein sequence ID" value="TQL49582.1"/>
    <property type="molecule type" value="Genomic_DNA"/>
</dbReference>
<keyword evidence="1" id="KW-0472">Membrane</keyword>
<proteinExistence type="predicted"/>
<gene>
    <name evidence="2" type="ORF">FB467_0657</name>
</gene>
<dbReference type="AlphaFoldDB" id="A0A542YN98"/>
<protein>
    <submittedName>
        <fullName evidence="2">Uncharacterized protein</fullName>
    </submittedName>
</protein>
<name>A0A542YN98_9MICO</name>
<sequence length="447" mass="46465">MEGVTGAEPVWRTTSRIGSTELELVAAPADELGSGVRVPDGLLDPRHTAELLHTGDPTVADIPVPAAADTLVLDVELTADLAPEHRQRLERDLDAVPGQVAEAAPDLAGQDLADEVAARRQGLLAGFTETDQTVVLELYAVERDSGRLAHLATEPLSVLPGISVTDGAVSSTPSHVTEELRIEIPPGDLATISSLHLLAPRGGGYRADLVLHGVTTGDGTDLLQTAEKLTWEANESGPLVVHDPVAGELRVLGVTGQYPEPGATGRREVQIGPTRSGQEPPVPVLLSRELARTTSLDVGSQVTLSAWGNAVDGEVVLVADGAPGSLQPVAALVDRGTLQAALHPRHRELPAPTEYWIGSDDPVISAGALRQVPDLGPVSVRSDVAVTDAAAAARGMMWMAAGGALLLAFTGTAAVAVALVRLRRSDVMVFRALGMAPAAVARSRPSR</sequence>
<dbReference type="OrthoDB" id="3719151at2"/>
<evidence type="ECO:0000256" key="1">
    <source>
        <dbReference type="SAM" id="Phobius"/>
    </source>
</evidence>
<keyword evidence="3" id="KW-1185">Reference proteome</keyword>
<comment type="caution">
    <text evidence="2">The sequence shown here is derived from an EMBL/GenBank/DDBJ whole genome shotgun (WGS) entry which is preliminary data.</text>
</comment>
<keyword evidence="1" id="KW-0812">Transmembrane</keyword>
<reference evidence="2 3" key="1">
    <citation type="submission" date="2019-06" db="EMBL/GenBank/DDBJ databases">
        <title>Sequencing the genomes of 1000 actinobacteria strains.</title>
        <authorList>
            <person name="Klenk H.-P."/>
        </authorList>
    </citation>
    <scope>NUCLEOTIDE SEQUENCE [LARGE SCALE GENOMIC DNA]</scope>
    <source>
        <strain evidence="2 3">DSM 12335</strain>
    </source>
</reference>
<dbReference type="RefSeq" id="WP_141783826.1">
    <property type="nucleotide sequence ID" value="NZ_BAAAIK010000003.1"/>
</dbReference>
<keyword evidence="1" id="KW-1133">Transmembrane helix</keyword>